<keyword evidence="1 10" id="KW-0963">Cytoplasm</keyword>
<dbReference type="Gene3D" id="3.90.190.20">
    <property type="entry name" value="Mur ligase, C-terminal domain"/>
    <property type="match status" value="1"/>
</dbReference>
<dbReference type="GO" id="GO:0008360">
    <property type="term" value="P:regulation of cell shape"/>
    <property type="evidence" value="ECO:0007669"/>
    <property type="project" value="UniProtKB-KW"/>
</dbReference>
<name>S0EWS8_CHTCT</name>
<dbReference type="InterPro" id="IPR004101">
    <property type="entry name" value="Mur_ligase_C"/>
</dbReference>
<dbReference type="Pfam" id="PF01225">
    <property type="entry name" value="Mur_ligase"/>
    <property type="match status" value="1"/>
</dbReference>
<dbReference type="InterPro" id="IPR013221">
    <property type="entry name" value="Mur_ligase_cen"/>
</dbReference>
<dbReference type="AlphaFoldDB" id="S0EWS8"/>
<feature type="domain" description="Mur ligase central" evidence="14">
    <location>
        <begin position="107"/>
        <end position="297"/>
    </location>
</feature>
<evidence type="ECO:0000256" key="9">
    <source>
        <dbReference type="ARBA" id="ARBA00023316"/>
    </source>
</evidence>
<protein>
    <recommendedName>
        <fullName evidence="10 11">UDP-N-acetylmuramoyl-tripeptide--D-alanyl-D-alanine ligase</fullName>
        <ecNumber evidence="10 11">6.3.2.10</ecNumber>
    </recommendedName>
    <alternativeName>
        <fullName evidence="10">D-alanyl-D-alanine-adding enzyme</fullName>
    </alternativeName>
</protein>
<feature type="domain" description="Mur ligase N-terminal catalytic" evidence="12">
    <location>
        <begin position="26"/>
        <end position="96"/>
    </location>
</feature>
<dbReference type="NCBIfam" id="TIGR01143">
    <property type="entry name" value="murF"/>
    <property type="match status" value="1"/>
</dbReference>
<dbReference type="OrthoDB" id="9801978at2"/>
<dbReference type="GO" id="GO:0051301">
    <property type="term" value="P:cell division"/>
    <property type="evidence" value="ECO:0007669"/>
    <property type="project" value="UniProtKB-KW"/>
</dbReference>
<keyword evidence="3 10" id="KW-0132">Cell division</keyword>
<dbReference type="InterPro" id="IPR051046">
    <property type="entry name" value="MurCDEF_CellWall_CoF430Synth"/>
</dbReference>
<evidence type="ECO:0000259" key="14">
    <source>
        <dbReference type="Pfam" id="PF08245"/>
    </source>
</evidence>
<dbReference type="InterPro" id="IPR005863">
    <property type="entry name" value="UDP-N-AcMur_synth"/>
</dbReference>
<dbReference type="GO" id="GO:0047480">
    <property type="term" value="F:UDP-N-acetylmuramoyl-tripeptide-D-alanyl-D-alanine ligase activity"/>
    <property type="evidence" value="ECO:0007669"/>
    <property type="project" value="UniProtKB-UniRule"/>
</dbReference>
<dbReference type="GO" id="GO:0008766">
    <property type="term" value="F:UDP-N-acetylmuramoylalanyl-D-glutamyl-2,6-diaminopimelate-D-alanyl-D-alanine ligase activity"/>
    <property type="evidence" value="ECO:0007669"/>
    <property type="project" value="RHEA"/>
</dbReference>
<dbReference type="Gene3D" id="3.40.1190.10">
    <property type="entry name" value="Mur-like, catalytic domain"/>
    <property type="match status" value="1"/>
</dbReference>
<dbReference type="STRING" id="454171.CP488_00188"/>
<comment type="pathway">
    <text evidence="10 11">Cell wall biogenesis; peptidoglycan biosynthesis.</text>
</comment>
<dbReference type="KEGG" id="ccz:CCALI_00968"/>
<evidence type="ECO:0000256" key="10">
    <source>
        <dbReference type="HAMAP-Rule" id="MF_02019"/>
    </source>
</evidence>
<dbReference type="InterPro" id="IPR036615">
    <property type="entry name" value="Mur_ligase_C_dom_sf"/>
</dbReference>
<keyword evidence="2 10" id="KW-0436">Ligase</keyword>
<proteinExistence type="inferred from homology"/>
<keyword evidence="5 10" id="KW-0067">ATP-binding</keyword>
<dbReference type="eggNOG" id="COG0770">
    <property type="taxonomic scope" value="Bacteria"/>
</dbReference>
<dbReference type="GO" id="GO:0009252">
    <property type="term" value="P:peptidoglycan biosynthetic process"/>
    <property type="evidence" value="ECO:0007669"/>
    <property type="project" value="UniProtKB-UniRule"/>
</dbReference>
<dbReference type="EMBL" id="HF951689">
    <property type="protein sequence ID" value="CCW34790.1"/>
    <property type="molecule type" value="Genomic_DNA"/>
</dbReference>
<dbReference type="Pfam" id="PF08245">
    <property type="entry name" value="Mur_ligase_M"/>
    <property type="match status" value="1"/>
</dbReference>
<comment type="catalytic activity">
    <reaction evidence="10 11">
        <text>D-alanyl-D-alanine + UDP-N-acetyl-alpha-D-muramoyl-L-alanyl-gamma-D-glutamyl-meso-2,6-diaminopimelate + ATP = UDP-N-acetyl-alpha-D-muramoyl-L-alanyl-gamma-D-glutamyl-meso-2,6-diaminopimeloyl-D-alanyl-D-alanine + ADP + phosphate + H(+)</text>
        <dbReference type="Rhea" id="RHEA:28374"/>
        <dbReference type="ChEBI" id="CHEBI:15378"/>
        <dbReference type="ChEBI" id="CHEBI:30616"/>
        <dbReference type="ChEBI" id="CHEBI:43474"/>
        <dbReference type="ChEBI" id="CHEBI:57822"/>
        <dbReference type="ChEBI" id="CHEBI:61386"/>
        <dbReference type="ChEBI" id="CHEBI:83905"/>
        <dbReference type="ChEBI" id="CHEBI:456216"/>
        <dbReference type="EC" id="6.3.2.10"/>
    </reaction>
</comment>
<dbReference type="GO" id="GO:0071555">
    <property type="term" value="P:cell wall organization"/>
    <property type="evidence" value="ECO:0007669"/>
    <property type="project" value="UniProtKB-KW"/>
</dbReference>
<evidence type="ECO:0000256" key="1">
    <source>
        <dbReference type="ARBA" id="ARBA00022490"/>
    </source>
</evidence>
<reference evidence="16" key="1">
    <citation type="submission" date="2013-03" db="EMBL/GenBank/DDBJ databases">
        <title>Genome sequence of Chthonomonas calidirosea, the first sequenced genome from the Armatimonadetes phylum (formally candidate division OP10).</title>
        <authorList>
            <person name="Lee K.C.Y."/>
            <person name="Morgan X.C."/>
            <person name="Dunfield P.F."/>
            <person name="Tamas I."/>
            <person name="Houghton K.M."/>
            <person name="Vyssotski M."/>
            <person name="Ryan J.L.J."/>
            <person name="Lagutin K."/>
            <person name="McDonald I.R."/>
            <person name="Stott M.B."/>
        </authorList>
    </citation>
    <scope>NUCLEOTIDE SEQUENCE [LARGE SCALE GENOMIC DNA]</scope>
    <source>
        <strain evidence="16">DSM 23976 / ICMP 18418 / T49</strain>
    </source>
</reference>
<dbReference type="HOGENOM" id="CLU_031507_1_2_0"/>
<dbReference type="RefSeq" id="WP_016482341.1">
    <property type="nucleotide sequence ID" value="NC_021487.1"/>
</dbReference>
<keyword evidence="8 10" id="KW-0131">Cell cycle</keyword>
<dbReference type="Gene3D" id="3.40.1390.10">
    <property type="entry name" value="MurE/MurF, N-terminal domain"/>
    <property type="match status" value="1"/>
</dbReference>
<evidence type="ECO:0000256" key="3">
    <source>
        <dbReference type="ARBA" id="ARBA00022618"/>
    </source>
</evidence>
<dbReference type="PANTHER" id="PTHR43024">
    <property type="entry name" value="UDP-N-ACETYLMURAMOYL-TRIPEPTIDE--D-ALANYL-D-ALANINE LIGASE"/>
    <property type="match status" value="1"/>
</dbReference>
<dbReference type="InParanoid" id="S0EWS8"/>
<evidence type="ECO:0000313" key="15">
    <source>
        <dbReference type="EMBL" id="CCW34790.1"/>
    </source>
</evidence>
<comment type="similarity">
    <text evidence="10">Belongs to the MurCDEF family. MurF subfamily.</text>
</comment>
<dbReference type="PATRIC" id="fig|1303518.3.peg.977"/>
<keyword evidence="6 10" id="KW-0133">Cell shape</keyword>
<evidence type="ECO:0000256" key="11">
    <source>
        <dbReference type="RuleBase" id="RU004136"/>
    </source>
</evidence>
<dbReference type="PANTHER" id="PTHR43024:SF1">
    <property type="entry name" value="UDP-N-ACETYLMURAMOYL-TRIPEPTIDE--D-ALANYL-D-ALANINE LIGASE"/>
    <property type="match status" value="1"/>
</dbReference>
<feature type="binding site" evidence="10">
    <location>
        <begin position="109"/>
        <end position="115"/>
    </location>
    <ligand>
        <name>ATP</name>
        <dbReference type="ChEBI" id="CHEBI:30616"/>
    </ligand>
</feature>
<dbReference type="UniPathway" id="UPA00219"/>
<feature type="domain" description="Mur ligase C-terminal" evidence="13">
    <location>
        <begin position="319"/>
        <end position="448"/>
    </location>
</feature>
<keyword evidence="4 10" id="KW-0547">Nucleotide-binding</keyword>
<dbReference type="GO" id="GO:0005524">
    <property type="term" value="F:ATP binding"/>
    <property type="evidence" value="ECO:0007669"/>
    <property type="project" value="UniProtKB-UniRule"/>
</dbReference>
<evidence type="ECO:0000256" key="4">
    <source>
        <dbReference type="ARBA" id="ARBA00022741"/>
    </source>
</evidence>
<keyword evidence="9 10" id="KW-0961">Cell wall biogenesis/degradation</keyword>
<sequence>MPLFSIEWVCEVLKSPPVGNPNTLVESVSIDTRTLQPGALFFALTGEHTDGHRFLQQAAERGAVAAIVKIPLHDLPIPQIVVPDTLRALGDLAAHYRRRFPIPLVGITGSVGKTSTKELTAALLRTRYTTLSNPKNLNTEIGVPLTLFQLASHHEVAVIEMGMRGLGQIDRLAEIASPNIGVITKIGYAHIELLGSREKIAEAKSELLARLPADGIAVLPAECDFLPYLRSRVASTCRIITFSGTGSPADVSVKPLEAREKGSLRLALDLHGHRHTVQMTALGSHQAHNAAAALAVALALEVPLEKALTALSQWPGAEGRMTSRRAQNGACVLDDCYNAGVESMLAALQTLASLTGPENRVAVLGDMKELGDFALKAHQMVGQAVAQIGLRLLITVGDLAQQIAEEANRNLQPGVPLLHQHFPTSEEAAKNIGLHIRPSDTVLVKGSRAMQMEQIVSALTGTPTGETHA</sequence>
<evidence type="ECO:0000256" key="5">
    <source>
        <dbReference type="ARBA" id="ARBA00022840"/>
    </source>
</evidence>
<evidence type="ECO:0000259" key="13">
    <source>
        <dbReference type="Pfam" id="PF02875"/>
    </source>
</evidence>
<dbReference type="Proteomes" id="UP000014227">
    <property type="component" value="Chromosome I"/>
</dbReference>
<comment type="subcellular location">
    <subcellularLocation>
        <location evidence="10 11">Cytoplasm</location>
    </subcellularLocation>
</comment>
<accession>S0EWS8</accession>
<dbReference type="InterPro" id="IPR035911">
    <property type="entry name" value="MurE/MurF_N"/>
</dbReference>
<evidence type="ECO:0000256" key="6">
    <source>
        <dbReference type="ARBA" id="ARBA00022960"/>
    </source>
</evidence>
<dbReference type="InterPro" id="IPR000713">
    <property type="entry name" value="Mur_ligase_N"/>
</dbReference>
<dbReference type="SUPFAM" id="SSF53623">
    <property type="entry name" value="MurD-like peptide ligases, catalytic domain"/>
    <property type="match status" value="1"/>
</dbReference>
<dbReference type="Pfam" id="PF02875">
    <property type="entry name" value="Mur_ligase_C"/>
    <property type="match status" value="1"/>
</dbReference>
<comment type="function">
    <text evidence="10 11">Involved in cell wall formation. Catalyzes the final step in the synthesis of UDP-N-acetylmuramoyl-pentapeptide, the precursor of murein.</text>
</comment>
<evidence type="ECO:0000256" key="8">
    <source>
        <dbReference type="ARBA" id="ARBA00023306"/>
    </source>
</evidence>
<dbReference type="SUPFAM" id="SSF63418">
    <property type="entry name" value="MurE/MurF N-terminal domain"/>
    <property type="match status" value="1"/>
</dbReference>
<keyword evidence="16" id="KW-1185">Reference proteome</keyword>
<dbReference type="FunCoup" id="S0EWS8">
    <property type="interactions" value="290"/>
</dbReference>
<evidence type="ECO:0000259" key="12">
    <source>
        <dbReference type="Pfam" id="PF01225"/>
    </source>
</evidence>
<organism evidence="15 16">
    <name type="scientific">Chthonomonas calidirosea (strain DSM 23976 / ICMP 18418 / T49)</name>
    <dbReference type="NCBI Taxonomy" id="1303518"/>
    <lineage>
        <taxon>Bacteria</taxon>
        <taxon>Bacillati</taxon>
        <taxon>Armatimonadota</taxon>
        <taxon>Chthonomonadia</taxon>
        <taxon>Chthonomonadales</taxon>
        <taxon>Chthonomonadaceae</taxon>
        <taxon>Chthonomonas</taxon>
    </lineage>
</organism>
<gene>
    <name evidence="10" type="primary">murF</name>
    <name evidence="15" type="ORF">CCALI_00968</name>
</gene>
<dbReference type="SUPFAM" id="SSF53244">
    <property type="entry name" value="MurD-like peptide ligases, peptide-binding domain"/>
    <property type="match status" value="1"/>
</dbReference>
<dbReference type="EC" id="6.3.2.10" evidence="10 11"/>
<evidence type="ECO:0000256" key="2">
    <source>
        <dbReference type="ARBA" id="ARBA00022598"/>
    </source>
</evidence>
<evidence type="ECO:0000313" key="16">
    <source>
        <dbReference type="Proteomes" id="UP000014227"/>
    </source>
</evidence>
<keyword evidence="7 10" id="KW-0573">Peptidoglycan synthesis</keyword>
<dbReference type="InterPro" id="IPR036565">
    <property type="entry name" value="Mur-like_cat_sf"/>
</dbReference>
<dbReference type="GO" id="GO:0005737">
    <property type="term" value="C:cytoplasm"/>
    <property type="evidence" value="ECO:0007669"/>
    <property type="project" value="UniProtKB-SubCell"/>
</dbReference>
<dbReference type="HAMAP" id="MF_02019">
    <property type="entry name" value="MurF"/>
    <property type="match status" value="1"/>
</dbReference>
<evidence type="ECO:0000256" key="7">
    <source>
        <dbReference type="ARBA" id="ARBA00022984"/>
    </source>
</evidence>